<evidence type="ECO:0000256" key="1">
    <source>
        <dbReference type="SAM" id="Phobius"/>
    </source>
</evidence>
<organism evidence="3 4">
    <name type="scientific">Mycena pura</name>
    <dbReference type="NCBI Taxonomy" id="153505"/>
    <lineage>
        <taxon>Eukaryota</taxon>
        <taxon>Fungi</taxon>
        <taxon>Dikarya</taxon>
        <taxon>Basidiomycota</taxon>
        <taxon>Agaricomycotina</taxon>
        <taxon>Agaricomycetes</taxon>
        <taxon>Agaricomycetidae</taxon>
        <taxon>Agaricales</taxon>
        <taxon>Marasmiineae</taxon>
        <taxon>Mycenaceae</taxon>
        <taxon>Mycena</taxon>
    </lineage>
</organism>
<feature type="non-terminal residue" evidence="3">
    <location>
        <position position="275"/>
    </location>
</feature>
<reference evidence="3" key="1">
    <citation type="submission" date="2023-03" db="EMBL/GenBank/DDBJ databases">
        <title>Massive genome expansion in bonnet fungi (Mycena s.s.) driven by repeated elements and novel gene families across ecological guilds.</title>
        <authorList>
            <consortium name="Lawrence Berkeley National Laboratory"/>
            <person name="Harder C.B."/>
            <person name="Miyauchi S."/>
            <person name="Viragh M."/>
            <person name="Kuo A."/>
            <person name="Thoen E."/>
            <person name="Andreopoulos B."/>
            <person name="Lu D."/>
            <person name="Skrede I."/>
            <person name="Drula E."/>
            <person name="Henrissat B."/>
            <person name="Morin E."/>
            <person name="Kohler A."/>
            <person name="Barry K."/>
            <person name="LaButti K."/>
            <person name="Morin E."/>
            <person name="Salamov A."/>
            <person name="Lipzen A."/>
            <person name="Mereny Z."/>
            <person name="Hegedus B."/>
            <person name="Baldrian P."/>
            <person name="Stursova M."/>
            <person name="Weitz H."/>
            <person name="Taylor A."/>
            <person name="Grigoriev I.V."/>
            <person name="Nagy L.G."/>
            <person name="Martin F."/>
            <person name="Kauserud H."/>
        </authorList>
    </citation>
    <scope>NUCLEOTIDE SEQUENCE</scope>
    <source>
        <strain evidence="3">9144</strain>
    </source>
</reference>
<gene>
    <name evidence="3" type="ORF">GGX14DRAFT_352145</name>
</gene>
<evidence type="ECO:0000313" key="4">
    <source>
        <dbReference type="Proteomes" id="UP001219525"/>
    </source>
</evidence>
<sequence>MAPSYAPDPGLAESQKHKDELLSQYQCCSPFLQIDLPTDPPTRVAGLGDADQDCFDASSPYAQHYLPTAEIWKLYLRETEAEDKELAQLWQIGLDQLLIFAGLFGAILTAFLIESRKDLKPDPLLEILRALSDDSATSTSEPFRPTRSSLAVNAAWFSSLGLTLVSALAAVLAKGWLAQYTPATPGLRSKDACERHLRYLRSLQWRLATIVAGIPLLIQIALFLFALGLVILTLNDDFGIGITLLVMTVSTTCLYFLGTILPWFSPACPFQTTMS</sequence>
<dbReference type="AlphaFoldDB" id="A0AAD6YLE2"/>
<dbReference type="EMBL" id="JARJCW010000006">
    <property type="protein sequence ID" value="KAJ7223067.1"/>
    <property type="molecule type" value="Genomic_DNA"/>
</dbReference>
<feature type="transmembrane region" description="Helical" evidence="1">
    <location>
        <begin position="154"/>
        <end position="173"/>
    </location>
</feature>
<feature type="transmembrane region" description="Helical" evidence="1">
    <location>
        <begin position="94"/>
        <end position="113"/>
    </location>
</feature>
<proteinExistence type="predicted"/>
<keyword evidence="1" id="KW-0472">Membrane</keyword>
<dbReference type="InterPro" id="IPR045338">
    <property type="entry name" value="DUF6535"/>
</dbReference>
<name>A0AAD6YLE2_9AGAR</name>
<keyword evidence="1" id="KW-1133">Transmembrane helix</keyword>
<keyword evidence="4" id="KW-1185">Reference proteome</keyword>
<accession>A0AAD6YLE2</accession>
<evidence type="ECO:0000259" key="2">
    <source>
        <dbReference type="Pfam" id="PF20153"/>
    </source>
</evidence>
<evidence type="ECO:0000313" key="3">
    <source>
        <dbReference type="EMBL" id="KAJ7223067.1"/>
    </source>
</evidence>
<protein>
    <recommendedName>
        <fullName evidence="2">DUF6535 domain-containing protein</fullName>
    </recommendedName>
</protein>
<feature type="domain" description="DUF6535" evidence="2">
    <location>
        <begin position="72"/>
        <end position="234"/>
    </location>
</feature>
<feature type="transmembrane region" description="Helical" evidence="1">
    <location>
        <begin position="238"/>
        <end position="264"/>
    </location>
</feature>
<dbReference type="Pfam" id="PF20153">
    <property type="entry name" value="DUF6535"/>
    <property type="match status" value="1"/>
</dbReference>
<comment type="caution">
    <text evidence="3">The sequence shown here is derived from an EMBL/GenBank/DDBJ whole genome shotgun (WGS) entry which is preliminary data.</text>
</comment>
<feature type="transmembrane region" description="Helical" evidence="1">
    <location>
        <begin position="207"/>
        <end position="232"/>
    </location>
</feature>
<dbReference type="Proteomes" id="UP001219525">
    <property type="component" value="Unassembled WGS sequence"/>
</dbReference>
<keyword evidence="1" id="KW-0812">Transmembrane</keyword>